<dbReference type="KEGG" id="hhk:HH1059_17980"/>
<evidence type="ECO:0000256" key="1">
    <source>
        <dbReference type="ARBA" id="ARBA00004651"/>
    </source>
</evidence>
<name>A0A0X8XAJ6_HALHR</name>
<evidence type="ECO:0000256" key="5">
    <source>
        <dbReference type="ARBA" id="ARBA00023136"/>
    </source>
</evidence>
<dbReference type="PANTHER" id="PTHR30287:SF1">
    <property type="entry name" value="INNER MEMBRANE PROTEIN"/>
    <property type="match status" value="1"/>
</dbReference>
<feature type="transmembrane region" description="Helical" evidence="7">
    <location>
        <begin position="364"/>
        <end position="386"/>
    </location>
</feature>
<keyword evidence="4 7" id="KW-1133">Transmembrane helix</keyword>
<dbReference type="InterPro" id="IPR038766">
    <property type="entry name" value="Membrane_comp_ABC_pdt"/>
</dbReference>
<feature type="domain" description="ABC3 transporter permease C-terminal" evidence="8">
    <location>
        <begin position="719"/>
        <end position="827"/>
    </location>
</feature>
<accession>A0A0X8XAJ6</accession>
<keyword evidence="10" id="KW-1185">Reference proteome</keyword>
<dbReference type="Proteomes" id="UP000218890">
    <property type="component" value="Chromosome"/>
</dbReference>
<dbReference type="Pfam" id="PF02687">
    <property type="entry name" value="FtsX"/>
    <property type="match status" value="2"/>
</dbReference>
<gene>
    <name evidence="9" type="ORF">HH1059_17980</name>
</gene>
<evidence type="ECO:0000256" key="4">
    <source>
        <dbReference type="ARBA" id="ARBA00022989"/>
    </source>
</evidence>
<feature type="transmembrane region" description="Helical" evidence="7">
    <location>
        <begin position="270"/>
        <end position="294"/>
    </location>
</feature>
<feature type="transmembrane region" description="Helical" evidence="7">
    <location>
        <begin position="801"/>
        <end position="825"/>
    </location>
</feature>
<feature type="transmembrane region" description="Helical" evidence="7">
    <location>
        <begin position="315"/>
        <end position="344"/>
    </location>
</feature>
<keyword evidence="5 7" id="KW-0472">Membrane</keyword>
<dbReference type="AlphaFoldDB" id="A0A0X8XAJ6"/>
<evidence type="ECO:0000313" key="9">
    <source>
        <dbReference type="EMBL" id="BAU58486.1"/>
    </source>
</evidence>
<evidence type="ECO:0000259" key="8">
    <source>
        <dbReference type="Pfam" id="PF02687"/>
    </source>
</evidence>
<dbReference type="PANTHER" id="PTHR30287">
    <property type="entry name" value="MEMBRANE COMPONENT OF PREDICTED ABC SUPERFAMILY METABOLITE UPTAKE TRANSPORTER"/>
    <property type="match status" value="1"/>
</dbReference>
<dbReference type="EMBL" id="AP017372">
    <property type="protein sequence ID" value="BAU58486.1"/>
    <property type="molecule type" value="Genomic_DNA"/>
</dbReference>
<keyword evidence="3 7" id="KW-0812">Transmembrane</keyword>
<dbReference type="RefSeq" id="WP_096409842.1">
    <property type="nucleotide sequence ID" value="NZ_AP017372.2"/>
</dbReference>
<protein>
    <recommendedName>
        <fullName evidence="8">ABC3 transporter permease C-terminal domain-containing protein</fullName>
    </recommendedName>
</protein>
<proteinExistence type="predicted"/>
<dbReference type="InterPro" id="IPR003838">
    <property type="entry name" value="ABC3_permease_C"/>
</dbReference>
<evidence type="ECO:0000256" key="3">
    <source>
        <dbReference type="ARBA" id="ARBA00022692"/>
    </source>
</evidence>
<feature type="transmembrane region" description="Helical" evidence="7">
    <location>
        <begin position="28"/>
        <end position="51"/>
    </location>
</feature>
<feature type="transmembrane region" description="Helical" evidence="7">
    <location>
        <begin position="407"/>
        <end position="425"/>
    </location>
</feature>
<reference evidence="9" key="1">
    <citation type="submission" date="2016-02" db="EMBL/GenBank/DDBJ databases">
        <title>Halorhodospira halochloris DSM-1059 complete genome, version 2.</title>
        <authorList>
            <person name="Tsukatani Y."/>
        </authorList>
    </citation>
    <scope>NUCLEOTIDE SEQUENCE</scope>
    <source>
        <strain evidence="9">DSM 1059</strain>
    </source>
</reference>
<feature type="domain" description="ABC3 transporter permease C-terminal" evidence="8">
    <location>
        <begin position="273"/>
        <end position="391"/>
    </location>
</feature>
<feature type="transmembrane region" description="Helical" evidence="7">
    <location>
        <begin position="760"/>
        <end position="789"/>
    </location>
</feature>
<evidence type="ECO:0000256" key="6">
    <source>
        <dbReference type="SAM" id="MobiDB-lite"/>
    </source>
</evidence>
<feature type="transmembrane region" description="Helical" evidence="7">
    <location>
        <begin position="437"/>
        <end position="459"/>
    </location>
</feature>
<organism evidence="9 10">
    <name type="scientific">Halorhodospira halochloris</name>
    <name type="common">Ectothiorhodospira halochloris</name>
    <dbReference type="NCBI Taxonomy" id="1052"/>
    <lineage>
        <taxon>Bacteria</taxon>
        <taxon>Pseudomonadati</taxon>
        <taxon>Pseudomonadota</taxon>
        <taxon>Gammaproteobacteria</taxon>
        <taxon>Chromatiales</taxon>
        <taxon>Ectothiorhodospiraceae</taxon>
        <taxon>Halorhodospira</taxon>
    </lineage>
</organism>
<evidence type="ECO:0000313" key="10">
    <source>
        <dbReference type="Proteomes" id="UP000218890"/>
    </source>
</evidence>
<evidence type="ECO:0000256" key="7">
    <source>
        <dbReference type="SAM" id="Phobius"/>
    </source>
</evidence>
<feature type="region of interest" description="Disordered" evidence="6">
    <location>
        <begin position="130"/>
        <end position="150"/>
    </location>
</feature>
<dbReference type="GO" id="GO:0005886">
    <property type="term" value="C:plasma membrane"/>
    <property type="evidence" value="ECO:0007669"/>
    <property type="project" value="UniProtKB-SubCell"/>
</dbReference>
<keyword evidence="2" id="KW-1003">Cell membrane</keyword>
<sequence>MAGNRQRGTTAKASVQLAMRLLVVDLRAGHLGILVAALVVAVAAVSSVGWVTERAGAAAEERAAELVAADRVVRANQPVPAEWREQATELGLAAARMVEFPTVVMLGERSQLVAVKAVEQGYPLRGQLLTSAQRDGEEQDTTGPPPDGEAWVEPRLLALLDTATGEELELGDKSLTISRLITAEPDRAQIFGALGPRVLISWSDMESSGLVVEGSQVRHALLLAGDQQALDAFAAWLKDDASGPAQEAEVLTGSEAQPAVETITAQAERFLGLAALITVVVAAAAVLLTARHYAAAQLDRIAMMRVLGARQGTILLCQGTIISLLALLAGLFGVALGYALQALMLALLSEALPPNLGAPGPMPALYGIGVGMVAAAGFALPSVIRLRHVPPMRVLRRSAGSGVVRSMTAYLIAGAVLIGLLLLQAGDLQLGLTITGVLLLTLMALGLAAGLVILLAAWLRRRSAGRLWWLSGPTRRPAATLAQVVAVGVGLMALLTLSVVHDDLLDTWQDSIPADAADTFMIDLAPHEVEPLRDYLAAELGRDINLFAMVRGRLEAISGEQISVEDYDSPRTRRMVSRDANLTWADELPADNEVIAGSWWGDEPGAEWSVEESYAEQLGIEVGDELSFVIDGETVRGTVTSLREVSWISFNPNFFVIAAPGLLDADHPEYITSFRLGEESDRLLAELSQRFPGATPIDVGAIIATGREIVDQGVRVVEIIASLTLLAGLIVLLAALRTAAAERRFEASLMRALGASRRRLGRAAVAELAFTGALAGALAGVGAAAGGYFAARELFELDYSFPWLVVLLGLLAGAILVATAGWLGARRDWRSSPMELLRAGEAHGSL</sequence>
<feature type="transmembrane region" description="Helical" evidence="7">
    <location>
        <begin position="480"/>
        <end position="500"/>
    </location>
</feature>
<feature type="transmembrane region" description="Helical" evidence="7">
    <location>
        <begin position="719"/>
        <end position="739"/>
    </location>
</feature>
<dbReference type="OrthoDB" id="5292592at2"/>
<evidence type="ECO:0000256" key="2">
    <source>
        <dbReference type="ARBA" id="ARBA00022475"/>
    </source>
</evidence>
<comment type="subcellular location">
    <subcellularLocation>
        <location evidence="1">Cell membrane</location>
        <topology evidence="1">Multi-pass membrane protein</topology>
    </subcellularLocation>
</comment>